<keyword evidence="2" id="KW-1185">Reference proteome</keyword>
<dbReference type="Gene3D" id="3.30.70.1200">
    <property type="entry name" value="Crispr-associated protein, domain 1"/>
    <property type="match status" value="1"/>
</dbReference>
<dbReference type="Gene3D" id="3.30.70.1210">
    <property type="entry name" value="Crispr-associated protein, domain 2"/>
    <property type="match status" value="1"/>
</dbReference>
<dbReference type="Proteomes" id="UP000773064">
    <property type="component" value="Unassembled WGS sequence"/>
</dbReference>
<comment type="caution">
    <text evidence="1">The sequence shown here is derived from an EMBL/GenBank/DDBJ whole genome shotgun (WGS) entry which is preliminary data.</text>
</comment>
<name>A0ABS5ULS9_9BIFI</name>
<dbReference type="EMBL" id="JAFEJS010000001">
    <property type="protein sequence ID" value="MBT1171797.1"/>
    <property type="molecule type" value="Genomic_DNA"/>
</dbReference>
<dbReference type="NCBIfam" id="TIGR01907">
    <property type="entry name" value="casE_Cse3"/>
    <property type="match status" value="1"/>
</dbReference>
<sequence>MYISRVPLNVARVGAVQLIESPYRMHAAVEAAFPPDSVRDDDEGRILWRLDSLDQGRGMWLYVVSPEPPDLTHVIEQAGWPMRMEWESKDYTPLLSRIAVGQCWQFRLRANPVRRAREDKGRRPKADASAIVGKLQGHVTASQQAEWLIARASSHGFEVIADDTGAPSMVVKQRHRERFGRNGKTVTLSTAVFEGQLRVTDADEFRRTLCHGLGRAKGFGCGLMTVTPVREASA</sequence>
<dbReference type="InterPro" id="IPR010179">
    <property type="entry name" value="CRISPR-assoc_prot_Cse3"/>
</dbReference>
<accession>A0ABS5ULS9</accession>
<protein>
    <submittedName>
        <fullName evidence="1">Type I-E CRISPR-associated protein Cas6/Cse3/CasE</fullName>
    </submittedName>
</protein>
<evidence type="ECO:0000313" key="1">
    <source>
        <dbReference type="EMBL" id="MBT1171797.1"/>
    </source>
</evidence>
<dbReference type="SMART" id="SM01101">
    <property type="entry name" value="CRISPR_assoc"/>
    <property type="match status" value="1"/>
</dbReference>
<organism evidence="1 2">
    <name type="scientific">Bifidobacterium santillanense</name>
    <dbReference type="NCBI Taxonomy" id="2809028"/>
    <lineage>
        <taxon>Bacteria</taxon>
        <taxon>Bacillati</taxon>
        <taxon>Actinomycetota</taxon>
        <taxon>Actinomycetes</taxon>
        <taxon>Bifidobacteriales</taxon>
        <taxon>Bifidobacteriaceae</taxon>
        <taxon>Bifidobacterium</taxon>
    </lineage>
</organism>
<gene>
    <name evidence="1" type="primary">cas6e</name>
    <name evidence="1" type="ORF">JS528_00155</name>
</gene>
<dbReference type="CDD" id="cd09727">
    <property type="entry name" value="Cas6_I-E"/>
    <property type="match status" value="1"/>
</dbReference>
<evidence type="ECO:0000313" key="2">
    <source>
        <dbReference type="Proteomes" id="UP000773064"/>
    </source>
</evidence>
<reference evidence="1 2" key="1">
    <citation type="journal article" date="2021" name="Environ. Microbiol.">
        <title>Genetic insights into the dark matter of the mammalian gut microbiota through targeted genome reconstruction.</title>
        <authorList>
            <person name="Lugli G.A."/>
            <person name="Alessandri G."/>
            <person name="Milani C."/>
            <person name="Viappiani A."/>
            <person name="Fontana F."/>
            <person name="Tarracchini C."/>
            <person name="Mancabelli L."/>
            <person name="Argentini C."/>
            <person name="Ruiz L."/>
            <person name="Margolles A."/>
            <person name="van Sinderen D."/>
            <person name="Turroni F."/>
            <person name="Ventura M."/>
        </authorList>
    </citation>
    <scope>NUCLEOTIDE SEQUENCE [LARGE SCALE GENOMIC DNA]</scope>
    <source>
        <strain evidence="1 2">MA2</strain>
    </source>
</reference>
<dbReference type="SUPFAM" id="SSF117987">
    <property type="entry name" value="CRISPR-associated protein"/>
    <property type="match status" value="2"/>
</dbReference>
<dbReference type="RefSeq" id="WP_214357091.1">
    <property type="nucleotide sequence ID" value="NZ_JAFEJS010000001.1"/>
</dbReference>
<proteinExistence type="predicted"/>
<dbReference type="Pfam" id="PF08798">
    <property type="entry name" value="CRISPR_assoc"/>
    <property type="match status" value="1"/>
</dbReference>